<protein>
    <submittedName>
        <fullName evidence="2">Uncharacterized protein</fullName>
    </submittedName>
</protein>
<dbReference type="Proteomes" id="UP000192596">
    <property type="component" value="Unassembled WGS sequence"/>
</dbReference>
<keyword evidence="3" id="KW-1185">Reference proteome</keyword>
<dbReference type="AlphaFoldDB" id="A0A1V8S912"/>
<gene>
    <name evidence="2" type="ORF">B0A48_18689</name>
</gene>
<evidence type="ECO:0000313" key="3">
    <source>
        <dbReference type="Proteomes" id="UP000192596"/>
    </source>
</evidence>
<reference evidence="3" key="1">
    <citation type="submission" date="2017-03" db="EMBL/GenBank/DDBJ databases">
        <title>Genomes of endolithic fungi from Antarctica.</title>
        <authorList>
            <person name="Coleine C."/>
            <person name="Masonjones S."/>
            <person name="Stajich J.E."/>
        </authorList>
    </citation>
    <scope>NUCLEOTIDE SEQUENCE [LARGE SCALE GENOMIC DNA]</scope>
    <source>
        <strain evidence="3">CCFEE 5527</strain>
    </source>
</reference>
<evidence type="ECO:0000313" key="2">
    <source>
        <dbReference type="EMBL" id="OQN95612.1"/>
    </source>
</evidence>
<proteinExistence type="predicted"/>
<feature type="region of interest" description="Disordered" evidence="1">
    <location>
        <begin position="31"/>
        <end position="85"/>
    </location>
</feature>
<dbReference type="EMBL" id="NAJO01000084">
    <property type="protein sequence ID" value="OQN95612.1"/>
    <property type="molecule type" value="Genomic_DNA"/>
</dbReference>
<name>A0A1V8S912_9PEZI</name>
<feature type="region of interest" description="Disordered" evidence="1">
    <location>
        <begin position="132"/>
        <end position="152"/>
    </location>
</feature>
<dbReference type="InParanoid" id="A0A1V8S912"/>
<evidence type="ECO:0000256" key="1">
    <source>
        <dbReference type="SAM" id="MobiDB-lite"/>
    </source>
</evidence>
<feature type="compositionally biased region" description="Low complexity" evidence="1">
    <location>
        <begin position="39"/>
        <end position="51"/>
    </location>
</feature>
<accession>A0A1V8S912</accession>
<organism evidence="2 3">
    <name type="scientific">Cryoendolithus antarcticus</name>
    <dbReference type="NCBI Taxonomy" id="1507870"/>
    <lineage>
        <taxon>Eukaryota</taxon>
        <taxon>Fungi</taxon>
        <taxon>Dikarya</taxon>
        <taxon>Ascomycota</taxon>
        <taxon>Pezizomycotina</taxon>
        <taxon>Dothideomycetes</taxon>
        <taxon>Dothideomycetidae</taxon>
        <taxon>Cladosporiales</taxon>
        <taxon>Cladosporiaceae</taxon>
        <taxon>Cryoendolithus</taxon>
    </lineage>
</organism>
<sequence>MENYVFPQSYVHPVQNVGDYQQHYTSAISRAYQPQLAYQPSQSSPDSTPQSHPGENVGQDPSASESQEDTGHSVDDPIRVTRDVLMGQRKLDEDLKRVAVRGDRAQSERNSILDNENRVLAPQQLFASMWEHKNEEPGNRSTTKHAVVDTTR</sequence>
<comment type="caution">
    <text evidence="2">The sequence shown here is derived from an EMBL/GenBank/DDBJ whole genome shotgun (WGS) entry which is preliminary data.</text>
</comment>
<feature type="compositionally biased region" description="Basic and acidic residues" evidence="1">
    <location>
        <begin position="69"/>
        <end position="82"/>
    </location>
</feature>